<dbReference type="Proteomes" id="UP001281147">
    <property type="component" value="Unassembled WGS sequence"/>
</dbReference>
<keyword evidence="2" id="KW-1185">Reference proteome</keyword>
<comment type="caution">
    <text evidence="1">The sequence shown here is derived from an EMBL/GenBank/DDBJ whole genome shotgun (WGS) entry which is preliminary data.</text>
</comment>
<proteinExistence type="predicted"/>
<evidence type="ECO:0000313" key="1">
    <source>
        <dbReference type="EMBL" id="KAK3706325.1"/>
    </source>
</evidence>
<reference evidence="1" key="1">
    <citation type="submission" date="2023-07" db="EMBL/GenBank/DDBJ databases">
        <title>Black Yeasts Isolated from many extreme environments.</title>
        <authorList>
            <person name="Coleine C."/>
            <person name="Stajich J.E."/>
            <person name="Selbmann L."/>
        </authorList>
    </citation>
    <scope>NUCLEOTIDE SEQUENCE</scope>
    <source>
        <strain evidence="1">CCFEE 5714</strain>
    </source>
</reference>
<gene>
    <name evidence="1" type="primary">RRN3_2</name>
    <name evidence="1" type="ORF">LTR37_012840</name>
</gene>
<name>A0ACC3MZD5_9PEZI</name>
<protein>
    <submittedName>
        <fullName evidence="1">DNA independent RNA polymerase I transcription factor</fullName>
    </submittedName>
</protein>
<dbReference type="EMBL" id="JAUTXU010000121">
    <property type="protein sequence ID" value="KAK3706325.1"/>
    <property type="molecule type" value="Genomic_DNA"/>
</dbReference>
<organism evidence="1 2">
    <name type="scientific">Vermiconidia calcicola</name>
    <dbReference type="NCBI Taxonomy" id="1690605"/>
    <lineage>
        <taxon>Eukaryota</taxon>
        <taxon>Fungi</taxon>
        <taxon>Dikarya</taxon>
        <taxon>Ascomycota</taxon>
        <taxon>Pezizomycotina</taxon>
        <taxon>Dothideomycetes</taxon>
        <taxon>Dothideomycetidae</taxon>
        <taxon>Mycosphaerellales</taxon>
        <taxon>Extremaceae</taxon>
        <taxon>Vermiconidia</taxon>
    </lineage>
</organism>
<accession>A0ACC3MZD5</accession>
<evidence type="ECO:0000313" key="2">
    <source>
        <dbReference type="Proteomes" id="UP001281147"/>
    </source>
</evidence>
<sequence length="738" mass="84119">MPLRLWSNTEAAAWEYGFKAYFHSGGVTGRVSKILANFTSTRNFSTRQYISNTIRYTAKMVSLTSPGGAMPPPNKPLTRPILGMKRDSSYIDTDDEAGLSSSTKKLRVTFDPNVNVRIMEDGNDKSFDLVKEEVRQAIERHLAPADQRDDTQYLKLLQLLNQDAFSSEVPSPRLLKKYILAIDGRVNRLGQCGKLVAAVLDLSWSGREDAFVAQYTKFLCDLASAHGKYILGVMEKLVAHFAKLPASLGRLPEETPVPRTRMFARLHLAIKTILRIVPSASDSLMRALKLTFPNDLETTKSYLQYQKHLLRLADEVPEFKAEILALVVQKLVSMDVQVQQDIEELEDEDEDKLLQRPSSKDGNAEDSDDSDIESVSESEETITEEEQRLRELRLKVTKMDATLDMLFDYYTPLLEDGCSPVSNEAYQQLLSHFSTFILPNRCRHTQFLQFHFSQASPAHTNLFAERCLQLAVQNTGSSSHRLNACAYIASFVARGSHISSDSVQHVFLILCHFLEDMRQRYEPTCRGPDRRSFSLYYAVAQAILYIFCFRWRDLVTGSSTPELDTEDFSEEDALAEGRDLAWYPEVKEIMMRNIYCKLNPLKVCSQAIVGEFAKIAHHLRFMYIFPLLETNKRLRLGQTFSYYGTGGIDIGRRETAWDRKAGDAHHQLEAYFPFDPYHLPKSKRWVENDYNEWKLPRGLQNNDEDDESESNDEYDSEEEDLREAVGQYAASSTVAASC</sequence>